<reference evidence="3" key="1">
    <citation type="submission" date="2017-02" db="UniProtKB">
        <authorList>
            <consortium name="WormBaseParasite"/>
        </authorList>
    </citation>
    <scope>IDENTIFICATION</scope>
</reference>
<reference evidence="1 2" key="2">
    <citation type="submission" date="2018-11" db="EMBL/GenBank/DDBJ databases">
        <authorList>
            <consortium name="Pathogen Informatics"/>
        </authorList>
    </citation>
    <scope>NUCLEOTIDE SEQUENCE [LARGE SCALE GENOMIC DNA]</scope>
</reference>
<accession>A0A0N4Y6J7</accession>
<sequence>MRMPRDAHHVDKLSEAIEKLNGAKNIPKCLKNAIVEMASRINEVIEENTKLREENEGISTTNCGVRAYLLKVSFAVLHQGMPAVLI</sequence>
<evidence type="ECO:0000313" key="3">
    <source>
        <dbReference type="WBParaSite" id="NBR_0001171001-mRNA-1"/>
    </source>
</evidence>
<dbReference type="Proteomes" id="UP000271162">
    <property type="component" value="Unassembled WGS sequence"/>
</dbReference>
<evidence type="ECO:0000313" key="2">
    <source>
        <dbReference type="Proteomes" id="UP000271162"/>
    </source>
</evidence>
<name>A0A0N4Y6J7_NIPBR</name>
<dbReference type="EMBL" id="UYSL01020584">
    <property type="protein sequence ID" value="VDL75300.1"/>
    <property type="molecule type" value="Genomic_DNA"/>
</dbReference>
<organism evidence="3">
    <name type="scientific">Nippostrongylus brasiliensis</name>
    <name type="common">Rat hookworm</name>
    <dbReference type="NCBI Taxonomy" id="27835"/>
    <lineage>
        <taxon>Eukaryota</taxon>
        <taxon>Metazoa</taxon>
        <taxon>Ecdysozoa</taxon>
        <taxon>Nematoda</taxon>
        <taxon>Chromadorea</taxon>
        <taxon>Rhabditida</taxon>
        <taxon>Rhabditina</taxon>
        <taxon>Rhabditomorpha</taxon>
        <taxon>Strongyloidea</taxon>
        <taxon>Heligmosomidae</taxon>
        <taxon>Nippostrongylus</taxon>
    </lineage>
</organism>
<proteinExistence type="predicted"/>
<gene>
    <name evidence="1" type="ORF">NBR_LOCUS11711</name>
</gene>
<keyword evidence="2" id="KW-1185">Reference proteome</keyword>
<protein>
    <submittedName>
        <fullName evidence="3">Reverse transcriptase domain-containing protein</fullName>
    </submittedName>
</protein>
<dbReference type="AlphaFoldDB" id="A0A0N4Y6J7"/>
<evidence type="ECO:0000313" key="1">
    <source>
        <dbReference type="EMBL" id="VDL75300.1"/>
    </source>
</evidence>
<dbReference type="WBParaSite" id="NBR_0001171001-mRNA-1">
    <property type="protein sequence ID" value="NBR_0001171001-mRNA-1"/>
    <property type="gene ID" value="NBR_0001171001"/>
</dbReference>